<gene>
    <name evidence="1" type="ORF">EPA93_21790</name>
</gene>
<evidence type="ECO:0000313" key="1">
    <source>
        <dbReference type="EMBL" id="QBD83547.1"/>
    </source>
</evidence>
<dbReference type="InterPro" id="IPR023214">
    <property type="entry name" value="HAD_sf"/>
</dbReference>
<dbReference type="OrthoDB" id="159409at2"/>
<proteinExistence type="predicted"/>
<keyword evidence="2" id="KW-1185">Reference proteome</keyword>
<name>A0A4P6K5A9_KTERU</name>
<dbReference type="EMBL" id="CP035758">
    <property type="protein sequence ID" value="QBD83547.1"/>
    <property type="molecule type" value="Genomic_DNA"/>
</dbReference>
<dbReference type="InterPro" id="IPR036412">
    <property type="entry name" value="HAD-like_sf"/>
</dbReference>
<dbReference type="Gene3D" id="3.40.50.1000">
    <property type="entry name" value="HAD superfamily/HAD-like"/>
    <property type="match status" value="1"/>
</dbReference>
<accession>A0A4P6K5A9</accession>
<evidence type="ECO:0000313" key="2">
    <source>
        <dbReference type="Proteomes" id="UP000290365"/>
    </source>
</evidence>
<dbReference type="SUPFAM" id="SSF56784">
    <property type="entry name" value="HAD-like"/>
    <property type="match status" value="1"/>
</dbReference>
<dbReference type="KEGG" id="kbs:EPA93_21790"/>
<dbReference type="CDD" id="cd01427">
    <property type="entry name" value="HAD_like"/>
    <property type="match status" value="1"/>
</dbReference>
<dbReference type="AlphaFoldDB" id="A0A4P6K5A9"/>
<organism evidence="1 2">
    <name type="scientific">Ktedonosporobacter rubrisoli</name>
    <dbReference type="NCBI Taxonomy" id="2509675"/>
    <lineage>
        <taxon>Bacteria</taxon>
        <taxon>Bacillati</taxon>
        <taxon>Chloroflexota</taxon>
        <taxon>Ktedonobacteria</taxon>
        <taxon>Ktedonobacterales</taxon>
        <taxon>Ktedonosporobacteraceae</taxon>
        <taxon>Ktedonosporobacter</taxon>
    </lineage>
</organism>
<sequence length="152" mass="16375">MRIEIPQRGTIELQHAVFDINGTLAVDGIAIPEVADRLSLLAPQISLHFLTAGTHGNQAGLERTLGFPLHTIHKGDEKMRYVQQLGPSHVVAVGNGINDCAMLRLAVLGIAVLGKEGLATRTWQAADILVQNPLDALDLLLQPKRLIATLRG</sequence>
<reference evidence="1 2" key="1">
    <citation type="submission" date="2019-01" db="EMBL/GenBank/DDBJ databases">
        <title>Ktedonosporobacter rubrisoli SCAWS-G2.</title>
        <authorList>
            <person name="Huang Y."/>
            <person name="Yan B."/>
        </authorList>
    </citation>
    <scope>NUCLEOTIDE SEQUENCE [LARGE SCALE GENOMIC DNA]</scope>
    <source>
        <strain evidence="1 2">SCAWS-G2</strain>
    </source>
</reference>
<protein>
    <submittedName>
        <fullName evidence="1">ATPase P</fullName>
    </submittedName>
</protein>
<dbReference type="Proteomes" id="UP000290365">
    <property type="component" value="Chromosome"/>
</dbReference>